<dbReference type="Gene3D" id="3.40.630.30">
    <property type="match status" value="1"/>
</dbReference>
<sequence>MTDPMDALIDFRRAIAQREIRVQPADFHPDIFVHVDQPAGAPRYTYALVEDGEVTAVALLALTEPIEGVPTFQLGYAVMESRRGSGRAQRIAMAAINEICRGLRRNGIPELYFEAVVDRENMVSLHIAEKVIGGPRTECLDHDSGVPAIQFQRLVDSNA</sequence>
<reference evidence="1 2" key="1">
    <citation type="submission" date="2024-06" db="EMBL/GenBank/DDBJ databases">
        <authorList>
            <person name="Kaempfer P."/>
            <person name="Viver T."/>
        </authorList>
    </citation>
    <scope>NUCLEOTIDE SEQUENCE [LARGE SCALE GENOMIC DNA]</scope>
    <source>
        <strain evidence="1 2">ST-64</strain>
    </source>
</reference>
<gene>
    <name evidence="1" type="ORF">ABS767_06345</name>
</gene>
<dbReference type="EMBL" id="JBELQC010000001">
    <property type="protein sequence ID" value="MFL9840578.1"/>
    <property type="molecule type" value="Genomic_DNA"/>
</dbReference>
<name>A0ABW8YKI2_9SPHN</name>
<protein>
    <recommendedName>
        <fullName evidence="3">N-acetyltransferase domain-containing protein</fullName>
    </recommendedName>
</protein>
<accession>A0ABW8YKI2</accession>
<evidence type="ECO:0008006" key="3">
    <source>
        <dbReference type="Google" id="ProtNLM"/>
    </source>
</evidence>
<keyword evidence="2" id="KW-1185">Reference proteome</keyword>
<dbReference type="InterPro" id="IPR016181">
    <property type="entry name" value="Acyl_CoA_acyltransferase"/>
</dbReference>
<comment type="caution">
    <text evidence="1">The sequence shown here is derived from an EMBL/GenBank/DDBJ whole genome shotgun (WGS) entry which is preliminary data.</text>
</comment>
<dbReference type="SUPFAM" id="SSF55729">
    <property type="entry name" value="Acyl-CoA N-acyltransferases (Nat)"/>
    <property type="match status" value="1"/>
</dbReference>
<proteinExistence type="predicted"/>
<dbReference type="RefSeq" id="WP_408077513.1">
    <property type="nucleotide sequence ID" value="NZ_JBELQC010000001.1"/>
</dbReference>
<evidence type="ECO:0000313" key="1">
    <source>
        <dbReference type="EMBL" id="MFL9840578.1"/>
    </source>
</evidence>
<dbReference type="Proteomes" id="UP001629244">
    <property type="component" value="Unassembled WGS sequence"/>
</dbReference>
<evidence type="ECO:0000313" key="2">
    <source>
        <dbReference type="Proteomes" id="UP001629244"/>
    </source>
</evidence>
<organism evidence="1 2">
    <name type="scientific">Sphingomonas plantiphila</name>
    <dbReference type="NCBI Taxonomy" id="3163295"/>
    <lineage>
        <taxon>Bacteria</taxon>
        <taxon>Pseudomonadati</taxon>
        <taxon>Pseudomonadota</taxon>
        <taxon>Alphaproteobacteria</taxon>
        <taxon>Sphingomonadales</taxon>
        <taxon>Sphingomonadaceae</taxon>
        <taxon>Sphingomonas</taxon>
    </lineage>
</organism>